<comment type="caution">
    <text evidence="3">The sequence shown here is derived from an EMBL/GenBank/DDBJ whole genome shotgun (WGS) entry which is preliminary data.</text>
</comment>
<accession>A0ABW0X5E2</accession>
<dbReference type="Pfam" id="PF03457">
    <property type="entry name" value="HA"/>
    <property type="match status" value="1"/>
</dbReference>
<feature type="domain" description="Helicase-associated" evidence="2">
    <location>
        <begin position="50"/>
        <end position="116"/>
    </location>
</feature>
<evidence type="ECO:0000313" key="3">
    <source>
        <dbReference type="EMBL" id="MFC5664988.1"/>
    </source>
</evidence>
<dbReference type="InterPro" id="IPR005114">
    <property type="entry name" value="Helicase_assoc"/>
</dbReference>
<dbReference type="EMBL" id="JBHSOF010000022">
    <property type="protein sequence ID" value="MFC5664988.1"/>
    <property type="molecule type" value="Genomic_DNA"/>
</dbReference>
<gene>
    <name evidence="3" type="ORF">ACFP3U_18630</name>
</gene>
<feature type="region of interest" description="Disordered" evidence="1">
    <location>
        <begin position="16"/>
        <end position="40"/>
    </location>
</feature>
<evidence type="ECO:0000256" key="1">
    <source>
        <dbReference type="SAM" id="MobiDB-lite"/>
    </source>
</evidence>
<sequence length="120" mass="12321">MWQGLTGGQRQRLAALGVQPDAAPAGQAEGGAVKGAAGGGRGAGVGKASAFGRGMGALAQYRERTGSVTVPRSHVEEVPDGDGGTVAVKLGVWISNTKTRRAKLTEVQLERLAELGLDWR</sequence>
<dbReference type="RefSeq" id="WP_380226678.1">
    <property type="nucleotide sequence ID" value="NZ_JBHSOF010000022.1"/>
</dbReference>
<organism evidence="3 4">
    <name type="scientific">Kitasatospora misakiensis</name>
    <dbReference type="NCBI Taxonomy" id="67330"/>
    <lineage>
        <taxon>Bacteria</taxon>
        <taxon>Bacillati</taxon>
        <taxon>Actinomycetota</taxon>
        <taxon>Actinomycetes</taxon>
        <taxon>Kitasatosporales</taxon>
        <taxon>Streptomycetaceae</taxon>
        <taxon>Kitasatospora</taxon>
    </lineage>
</organism>
<keyword evidence="4" id="KW-1185">Reference proteome</keyword>
<feature type="compositionally biased region" description="Gly residues" evidence="1">
    <location>
        <begin position="28"/>
        <end position="40"/>
    </location>
</feature>
<evidence type="ECO:0000313" key="4">
    <source>
        <dbReference type="Proteomes" id="UP001595975"/>
    </source>
</evidence>
<dbReference type="Proteomes" id="UP001595975">
    <property type="component" value="Unassembled WGS sequence"/>
</dbReference>
<dbReference type="Gene3D" id="6.10.140.530">
    <property type="match status" value="1"/>
</dbReference>
<reference evidence="4" key="1">
    <citation type="journal article" date="2019" name="Int. J. Syst. Evol. Microbiol.">
        <title>The Global Catalogue of Microorganisms (GCM) 10K type strain sequencing project: providing services to taxonomists for standard genome sequencing and annotation.</title>
        <authorList>
            <consortium name="The Broad Institute Genomics Platform"/>
            <consortium name="The Broad Institute Genome Sequencing Center for Infectious Disease"/>
            <person name="Wu L."/>
            <person name="Ma J."/>
        </authorList>
    </citation>
    <scope>NUCLEOTIDE SEQUENCE [LARGE SCALE GENOMIC DNA]</scope>
    <source>
        <strain evidence="4">CGMCC 4.1437</strain>
    </source>
</reference>
<protein>
    <submittedName>
        <fullName evidence="3">Helicase associated domain-containing protein</fullName>
    </submittedName>
</protein>
<evidence type="ECO:0000259" key="2">
    <source>
        <dbReference type="Pfam" id="PF03457"/>
    </source>
</evidence>
<name>A0ABW0X5E2_9ACTN</name>
<proteinExistence type="predicted"/>